<gene>
    <name evidence="1" type="ORF">DFQ27_001096</name>
</gene>
<sequence length="328" mass="35711">MSLALIYKHPCVVEDPGKSSSVVVVGVTSNSTIQVTRVDISDIINPKAEPLLALHNTTWWSPESEKVCLLYPRLAGETEAPRFYMRQFGSWNYMTDILVDGTVLMPYPIFPLLSSPRLYSVTGVYQNRTWVTARSTTNSAMTGSPWVANDLMPKGDQNIVSPRLQQDPSPDARLSVGTYFPASTMPLFGYLTVFDSTGSKGLAYMTISSHQGTDSPTDIQALAAPQEVDMGGVTLTEAAFAVTMGATAYIVDKAPDKSTLLYSISPNSTRTPTLVSITTNGDVPPFLQNRAITTMSNKGLLLFGGDQDERGQARVLSRHTYGDPHLME</sequence>
<proteinExistence type="predicted"/>
<dbReference type="EMBL" id="JAAAJB010000134">
    <property type="protein sequence ID" value="KAG0264644.1"/>
    <property type="molecule type" value="Genomic_DNA"/>
</dbReference>
<organism evidence="1 2">
    <name type="scientific">Actinomortierella ambigua</name>
    <dbReference type="NCBI Taxonomy" id="1343610"/>
    <lineage>
        <taxon>Eukaryota</taxon>
        <taxon>Fungi</taxon>
        <taxon>Fungi incertae sedis</taxon>
        <taxon>Mucoromycota</taxon>
        <taxon>Mortierellomycotina</taxon>
        <taxon>Mortierellomycetes</taxon>
        <taxon>Mortierellales</taxon>
        <taxon>Mortierellaceae</taxon>
        <taxon>Actinomortierella</taxon>
    </lineage>
</organism>
<dbReference type="Proteomes" id="UP000807716">
    <property type="component" value="Unassembled WGS sequence"/>
</dbReference>
<accession>A0A9P6QE50</accession>
<protein>
    <submittedName>
        <fullName evidence="1">Uncharacterized protein</fullName>
    </submittedName>
</protein>
<dbReference type="AlphaFoldDB" id="A0A9P6QE50"/>
<reference evidence="1" key="1">
    <citation type="journal article" date="2020" name="Fungal Divers.">
        <title>Resolving the Mortierellaceae phylogeny through synthesis of multi-gene phylogenetics and phylogenomics.</title>
        <authorList>
            <person name="Vandepol N."/>
            <person name="Liber J."/>
            <person name="Desiro A."/>
            <person name="Na H."/>
            <person name="Kennedy M."/>
            <person name="Barry K."/>
            <person name="Grigoriev I.V."/>
            <person name="Miller A.N."/>
            <person name="O'Donnell K."/>
            <person name="Stajich J.E."/>
            <person name="Bonito G."/>
        </authorList>
    </citation>
    <scope>NUCLEOTIDE SEQUENCE</scope>
    <source>
        <strain evidence="1">BC1065</strain>
    </source>
</reference>
<keyword evidence="2" id="KW-1185">Reference proteome</keyword>
<evidence type="ECO:0000313" key="1">
    <source>
        <dbReference type="EMBL" id="KAG0264644.1"/>
    </source>
</evidence>
<dbReference type="OrthoDB" id="2431312at2759"/>
<evidence type="ECO:0000313" key="2">
    <source>
        <dbReference type="Proteomes" id="UP000807716"/>
    </source>
</evidence>
<name>A0A9P6QE50_9FUNG</name>
<comment type="caution">
    <text evidence="1">The sequence shown here is derived from an EMBL/GenBank/DDBJ whole genome shotgun (WGS) entry which is preliminary data.</text>
</comment>